<reference evidence="1 2" key="1">
    <citation type="submission" date="2019-07" db="EMBL/GenBank/DDBJ databases">
        <title>Finished genome of Venturia effusa.</title>
        <authorList>
            <person name="Young C.A."/>
            <person name="Cox M.P."/>
            <person name="Ganley A.R.D."/>
            <person name="David W.J."/>
        </authorList>
    </citation>
    <scope>NUCLEOTIDE SEQUENCE [LARGE SCALE GENOMIC DNA]</scope>
    <source>
        <strain evidence="2">albino</strain>
    </source>
</reference>
<organism evidence="1 2">
    <name type="scientific">Venturia effusa</name>
    <dbReference type="NCBI Taxonomy" id="50376"/>
    <lineage>
        <taxon>Eukaryota</taxon>
        <taxon>Fungi</taxon>
        <taxon>Dikarya</taxon>
        <taxon>Ascomycota</taxon>
        <taxon>Pezizomycotina</taxon>
        <taxon>Dothideomycetes</taxon>
        <taxon>Pleosporomycetidae</taxon>
        <taxon>Venturiales</taxon>
        <taxon>Venturiaceae</taxon>
        <taxon>Venturia</taxon>
    </lineage>
</organism>
<gene>
    <name evidence="1" type="ORF">FKW77_002640</name>
</gene>
<dbReference type="EMBL" id="CP042199">
    <property type="protein sequence ID" value="QDS76330.1"/>
    <property type="molecule type" value="Genomic_DNA"/>
</dbReference>
<protein>
    <recommendedName>
        <fullName evidence="3">Heterokaryon incompatibility domain-containing protein</fullName>
    </recommendedName>
</protein>
<evidence type="ECO:0008006" key="3">
    <source>
        <dbReference type="Google" id="ProtNLM"/>
    </source>
</evidence>
<keyword evidence="2" id="KW-1185">Reference proteome</keyword>
<proteinExistence type="predicted"/>
<evidence type="ECO:0000313" key="2">
    <source>
        <dbReference type="Proteomes" id="UP000316270"/>
    </source>
</evidence>
<dbReference type="PANTHER" id="PTHR33112">
    <property type="entry name" value="DOMAIN PROTEIN, PUTATIVE-RELATED"/>
    <property type="match status" value="1"/>
</dbReference>
<dbReference type="PANTHER" id="PTHR33112:SF9">
    <property type="entry name" value="HETEROKARYON INCOMPATIBILITY DOMAIN-CONTAINING PROTEIN"/>
    <property type="match status" value="1"/>
</dbReference>
<evidence type="ECO:0000313" key="1">
    <source>
        <dbReference type="EMBL" id="QDS76330.1"/>
    </source>
</evidence>
<dbReference type="OrthoDB" id="3486565at2759"/>
<dbReference type="AlphaFoldDB" id="A0A517LL08"/>
<sequence>MFTIAASGAKDSSMGCFYQRKATHWPVRDFTLTGFKKSSNEANPVILEASLPRWDVSVNGSALADRGWALQEHMMASRTMFWTEDGLFWQCGELCASEYESEVQPVNDIGTGEIILQIDALVNAIEHNPIVFSGSRTTWMQVVQEISIRSFTVMTDKLPAVSGLGHEVARMTGKFLMGIWKHNTVEELAWNVNW</sequence>
<dbReference type="Proteomes" id="UP000316270">
    <property type="component" value="Chromosome 15"/>
</dbReference>
<name>A0A517LL08_9PEZI</name>
<accession>A0A517LL08</accession>